<keyword evidence="1" id="KW-0175">Coiled coil</keyword>
<gene>
    <name evidence="3" type="ORF">SAMN05661012_02242</name>
    <name evidence="4" type="ORF">SR876_14950</name>
</gene>
<dbReference type="STRING" id="1004.SAMN05661012_02242"/>
<dbReference type="EMBL" id="CP140154">
    <property type="protein sequence ID" value="WQG92815.1"/>
    <property type="molecule type" value="Genomic_DNA"/>
</dbReference>
<feature type="signal peptide" evidence="2">
    <location>
        <begin position="1"/>
        <end position="19"/>
    </location>
</feature>
<evidence type="ECO:0000256" key="1">
    <source>
        <dbReference type="SAM" id="Coils"/>
    </source>
</evidence>
<dbReference type="Proteomes" id="UP000183788">
    <property type="component" value="Unassembled WGS sequence"/>
</dbReference>
<proteinExistence type="predicted"/>
<sequence>MKKLMLPIFALLFSLQMNAQDSTKIPIKTNASSVKYLSLYDALTVLNTGRVGIGTNVPATFLDVRTFSGSSIRWSTSDNQYIGLVGYDSVAKSITLSAAGYGSAALGLSTAGVERMRIDNSGNVGIGTTNPSSKLAVNGLITAQKIKVTATGWADFVFEPQYRLPSLASVEQYIQENKHLPSVPSAKEVAADGQDLGEMNKILLQKVEELTLYLIEQQKKTQAQEEAIRLLKEEVKSLKENK</sequence>
<evidence type="ECO:0000256" key="2">
    <source>
        <dbReference type="SAM" id="SignalP"/>
    </source>
</evidence>
<evidence type="ECO:0000313" key="3">
    <source>
        <dbReference type="EMBL" id="SFW51159.1"/>
    </source>
</evidence>
<organism evidence="3 5">
    <name type="scientific">Chitinophaga sancti</name>
    <dbReference type="NCBI Taxonomy" id="1004"/>
    <lineage>
        <taxon>Bacteria</taxon>
        <taxon>Pseudomonadati</taxon>
        <taxon>Bacteroidota</taxon>
        <taxon>Chitinophagia</taxon>
        <taxon>Chitinophagales</taxon>
        <taxon>Chitinophagaceae</taxon>
        <taxon>Chitinophaga</taxon>
    </lineage>
</organism>
<reference evidence="3 5" key="1">
    <citation type="submission" date="2016-11" db="EMBL/GenBank/DDBJ databases">
        <authorList>
            <person name="Jaros S."/>
            <person name="Januszkiewicz K."/>
            <person name="Wedrychowicz H."/>
        </authorList>
    </citation>
    <scope>NUCLEOTIDE SEQUENCE [LARGE SCALE GENOMIC DNA]</scope>
    <source>
        <strain evidence="3 5">DSM 784</strain>
    </source>
</reference>
<dbReference type="OrthoDB" id="9793307at2"/>
<protein>
    <submittedName>
        <fullName evidence="3">Uncharacterized protein</fullName>
    </submittedName>
</protein>
<keyword evidence="6" id="KW-1185">Reference proteome</keyword>
<reference evidence="4 6" key="2">
    <citation type="submission" date="2023-11" db="EMBL/GenBank/DDBJ databases">
        <title>MicrobeMod: A computational toolkit for identifying prokaryotic methylation and restriction-modification with nanopore sequencing.</title>
        <authorList>
            <person name="Crits-Christoph A."/>
            <person name="Kang S.C."/>
            <person name="Lee H."/>
            <person name="Ostrov N."/>
        </authorList>
    </citation>
    <scope>NUCLEOTIDE SEQUENCE [LARGE SCALE GENOMIC DNA]</scope>
    <source>
        <strain evidence="4 6">ATCC 23090</strain>
    </source>
</reference>
<keyword evidence="2" id="KW-0732">Signal</keyword>
<evidence type="ECO:0000313" key="6">
    <source>
        <dbReference type="Proteomes" id="UP001326715"/>
    </source>
</evidence>
<feature type="coiled-coil region" evidence="1">
    <location>
        <begin position="214"/>
        <end position="241"/>
    </location>
</feature>
<name>A0A1K1PU72_9BACT</name>
<accession>A0A1K1PU72</accession>
<evidence type="ECO:0000313" key="5">
    <source>
        <dbReference type="Proteomes" id="UP000183788"/>
    </source>
</evidence>
<evidence type="ECO:0000313" key="4">
    <source>
        <dbReference type="EMBL" id="WQG92815.1"/>
    </source>
</evidence>
<dbReference type="RefSeq" id="WP_143150701.1">
    <property type="nucleotide sequence ID" value="NZ_CP139972.1"/>
</dbReference>
<dbReference type="AlphaFoldDB" id="A0A1K1PU72"/>
<dbReference type="Proteomes" id="UP001326715">
    <property type="component" value="Chromosome"/>
</dbReference>
<dbReference type="EMBL" id="FPIZ01000006">
    <property type="protein sequence ID" value="SFW51159.1"/>
    <property type="molecule type" value="Genomic_DNA"/>
</dbReference>
<feature type="chain" id="PRO_5012205072" evidence="2">
    <location>
        <begin position="20"/>
        <end position="242"/>
    </location>
</feature>